<dbReference type="Pfam" id="PF00149">
    <property type="entry name" value="Metallophos"/>
    <property type="match status" value="1"/>
</dbReference>
<gene>
    <name evidence="3" type="ORF">MEDL_4241</name>
</gene>
<dbReference type="GO" id="GO:0000298">
    <property type="term" value="F:endopolyphosphatase activity"/>
    <property type="evidence" value="ECO:0007669"/>
    <property type="project" value="TreeGrafter"/>
</dbReference>
<evidence type="ECO:0000313" key="4">
    <source>
        <dbReference type="Proteomes" id="UP000683360"/>
    </source>
</evidence>
<keyword evidence="1" id="KW-1133">Transmembrane helix</keyword>
<keyword evidence="4" id="KW-1185">Reference proteome</keyword>
<name>A0A8S3PXT5_MYTED</name>
<dbReference type="Proteomes" id="UP000683360">
    <property type="component" value="Unassembled WGS sequence"/>
</dbReference>
<dbReference type="InterPro" id="IPR029052">
    <property type="entry name" value="Metallo-depent_PP-like"/>
</dbReference>
<sequence length="306" mass="35220">MLLPLCKVRTTLLELSYMKLDTLITIIRTHHVTSMIVILFYMYIIFTKRFEKSSEPRSSKYKLKLPKTPHLTLYEKDIKNRQIFIIGDVHGCLEELEDLLVLANYESDKILLIFVGDLVNKGPHSVQTLRKVRELNAYAVRGNHEEIALVQYMTWWNGEVVTPRKCSWTTELNEDEVDFLQELPYTIEIPSKNALIVHGGIVPGVSLENQNLTHFISMRSLQTIGEKLIASPRTFIGKPWASFWSGPRHVYFGHDAARSLQQYPYATGLDTRCLYGGFISGIFLDSNKILQIRAKLVHQKPKIKTE</sequence>
<reference evidence="3" key="1">
    <citation type="submission" date="2021-03" db="EMBL/GenBank/DDBJ databases">
        <authorList>
            <person name="Bekaert M."/>
        </authorList>
    </citation>
    <scope>NUCLEOTIDE SEQUENCE</scope>
</reference>
<dbReference type="InterPro" id="IPR004843">
    <property type="entry name" value="Calcineurin-like_PHP"/>
</dbReference>
<evidence type="ECO:0000313" key="3">
    <source>
        <dbReference type="EMBL" id="CAG2188824.1"/>
    </source>
</evidence>
<dbReference type="InterPro" id="IPR006186">
    <property type="entry name" value="Ser/Thr-sp_prot-phosphatase"/>
</dbReference>
<dbReference type="EMBL" id="CAJPWZ010000276">
    <property type="protein sequence ID" value="CAG2188824.1"/>
    <property type="molecule type" value="Genomic_DNA"/>
</dbReference>
<dbReference type="GO" id="GO:0016791">
    <property type="term" value="F:phosphatase activity"/>
    <property type="evidence" value="ECO:0007669"/>
    <property type="project" value="TreeGrafter"/>
</dbReference>
<dbReference type="PANTHER" id="PTHR42850">
    <property type="entry name" value="METALLOPHOSPHOESTERASE"/>
    <property type="match status" value="1"/>
</dbReference>
<dbReference type="SUPFAM" id="SSF56300">
    <property type="entry name" value="Metallo-dependent phosphatases"/>
    <property type="match status" value="1"/>
</dbReference>
<evidence type="ECO:0000259" key="2">
    <source>
        <dbReference type="Pfam" id="PF00149"/>
    </source>
</evidence>
<feature type="transmembrane region" description="Helical" evidence="1">
    <location>
        <begin position="23"/>
        <end position="46"/>
    </location>
</feature>
<dbReference type="PANTHER" id="PTHR42850:SF4">
    <property type="entry name" value="ZINC-DEPENDENT ENDOPOLYPHOSPHATASE"/>
    <property type="match status" value="1"/>
</dbReference>
<dbReference type="OrthoDB" id="10267127at2759"/>
<dbReference type="GO" id="GO:0006798">
    <property type="term" value="P:polyphosphate catabolic process"/>
    <property type="evidence" value="ECO:0007669"/>
    <property type="project" value="TreeGrafter"/>
</dbReference>
<organism evidence="3 4">
    <name type="scientific">Mytilus edulis</name>
    <name type="common">Blue mussel</name>
    <dbReference type="NCBI Taxonomy" id="6550"/>
    <lineage>
        <taxon>Eukaryota</taxon>
        <taxon>Metazoa</taxon>
        <taxon>Spiralia</taxon>
        <taxon>Lophotrochozoa</taxon>
        <taxon>Mollusca</taxon>
        <taxon>Bivalvia</taxon>
        <taxon>Autobranchia</taxon>
        <taxon>Pteriomorphia</taxon>
        <taxon>Mytilida</taxon>
        <taxon>Mytiloidea</taxon>
        <taxon>Mytilidae</taxon>
        <taxon>Mytilinae</taxon>
        <taxon>Mytilus</taxon>
    </lineage>
</organism>
<dbReference type="PRINTS" id="PR00114">
    <property type="entry name" value="STPHPHTASE"/>
</dbReference>
<comment type="caution">
    <text evidence="3">The sequence shown here is derived from an EMBL/GenBank/DDBJ whole genome shotgun (WGS) entry which is preliminary data.</text>
</comment>
<keyword evidence="1" id="KW-0812">Transmembrane</keyword>
<proteinExistence type="predicted"/>
<protein>
    <recommendedName>
        <fullName evidence="2">Calcineurin-like phosphoesterase domain-containing protein</fullName>
    </recommendedName>
</protein>
<accession>A0A8S3PXT5</accession>
<dbReference type="InterPro" id="IPR050126">
    <property type="entry name" value="Ap4A_hydrolase"/>
</dbReference>
<dbReference type="GO" id="GO:0005737">
    <property type="term" value="C:cytoplasm"/>
    <property type="evidence" value="ECO:0007669"/>
    <property type="project" value="TreeGrafter"/>
</dbReference>
<dbReference type="AlphaFoldDB" id="A0A8S3PXT5"/>
<keyword evidence="1" id="KW-0472">Membrane</keyword>
<dbReference type="Gene3D" id="3.60.21.10">
    <property type="match status" value="1"/>
</dbReference>
<feature type="domain" description="Calcineurin-like phosphoesterase" evidence="2">
    <location>
        <begin position="83"/>
        <end position="263"/>
    </location>
</feature>
<dbReference type="CDD" id="cd00144">
    <property type="entry name" value="MPP_PPP_family"/>
    <property type="match status" value="1"/>
</dbReference>
<evidence type="ECO:0000256" key="1">
    <source>
        <dbReference type="SAM" id="Phobius"/>
    </source>
</evidence>